<dbReference type="CTD" id="32582"/>
<dbReference type="Gene3D" id="3.30.1050.10">
    <property type="entry name" value="SCP2 sterol-binding domain"/>
    <property type="match status" value="4"/>
</dbReference>
<evidence type="ECO:0000256" key="8">
    <source>
        <dbReference type="ARBA" id="ARBA00023239"/>
    </source>
</evidence>
<accession>A0A7M7KJS9</accession>
<dbReference type="CDD" id="cd03448">
    <property type="entry name" value="HDE_HSD"/>
    <property type="match status" value="1"/>
</dbReference>
<comment type="similarity">
    <text evidence="3">Belongs to the short-chain dehydrogenases/reductases (SDR) family.</text>
</comment>
<comment type="pathway">
    <text evidence="2">Lipid metabolism; fatty acid beta-oxidation.</text>
</comment>
<dbReference type="KEGG" id="vde:111252755"/>
<evidence type="ECO:0000256" key="4">
    <source>
        <dbReference type="ARBA" id="ARBA00022832"/>
    </source>
</evidence>
<sequence>MCKPKGLKVLNDGCVTAAHLSNQFLSCLSVAFPQRYLQMVVIKLGSSAGGSIRKKMLRFDGRVAVVTGAGNGLGREYALLLASRGCKVVVNDLGGGRDGQGSSSRPADVVVNEIKKAGGEAVANYDSVENGQTVIATAISNYGRVDILINNAGILRDKAFVNMTEAEFDIIHRVHLKGSYSVTKAAWPYMRNQNYGKIIMTASAAGIFGNFGQANYASAKLALLGLSNTLAIEGRKYNIAVNTIVPIAASRLTEDIMPSEIFDKLKPHFVAPVAVWLCHEDCSDTGGCFEAAGGFVAKYQFFRSIGKAFTNEKLTPESLRDNWNTVTDLTGARPLGNIQEQTISVVQALSGENSTSNAVLPAPRSQASADDPSLFQYNIDSVILYHLAVGVSTKQPNCLRFLYENAEDFSVLPSFGVIPPMSAVYNSEELHVAIARVKGDPSRMLHGEQYLELLKPLPTSAAIKTDVRIVDVLDKGSGAVVVIDADMKDATSGELLARSQWVVFFVGAGNFGGPRSSKKVIPTAQMPAREPDAVLEDRTSIDQAALYRLCGDKNPLHIDPMFAAMGGWQQPIMHGLCSLGYSTRHVMQAFANNNMNAFKSLKVRFTGPVIPGETVRTRMWKDGSRVLFETVAVESGKTAIGGGIIEFHTPRVSDTVQTVSYQPDGNMASKPELKTDMVFEGMRFRIEEQPELTGKIQAIYEYNITQDGKTVATWTLDLKNGDGSVYEGACKDGKPNCVVTISDDDMFNMAVGQLDPQKAFMTGKLKVRGNIMLMQKLRLLLKPPPEKEKSGSLAAESSSSDTSELRCKEIFSTTNTKVSRSPELAADIQTIFQFDILKGGQVAYQYTLDLKNGKGCGYEGPAKEKPDCILIMEDDILDKVHSGKLDAQRAFMTQKLKIKGNVLASQKLAEIWADDQDSFDAESPVAVSASKSAGLIAPSGAPKTVKADFIFNIFLYHLRQDPAMGEHIAGLVKCMYHWVILQNGKKASEWTSDLKTGKGDLYNEAPRGGANTEVQITIDDEDLVQLMLGKLNPQKAFMQGRLKIRGNIMLMQKFNTLWQEIVKSGRVVELKLMAPLLSDGQPLSSELWSDYQFFRLTQRLAHLPELVQASQGRSFHFRVSQAGQPRSEWTIDLSTPPGAVYRGAPKNIGKVCEITIDDLAIHHLVEGSLTPQTGFSEANVSDRPALEGLMPLFFSKAKL</sequence>
<evidence type="ECO:0000313" key="11">
    <source>
        <dbReference type="EnsemblMetazoa" id="XP_022666865"/>
    </source>
</evidence>
<dbReference type="Pfam" id="PF02036">
    <property type="entry name" value="SCP2"/>
    <property type="match status" value="3"/>
</dbReference>
<dbReference type="GO" id="GO:0005777">
    <property type="term" value="C:peroxisome"/>
    <property type="evidence" value="ECO:0007669"/>
    <property type="project" value="UniProtKB-SubCell"/>
</dbReference>
<dbReference type="GeneID" id="111252755"/>
<reference evidence="11" key="1">
    <citation type="submission" date="2021-01" db="UniProtKB">
        <authorList>
            <consortium name="EnsemblMetazoa"/>
        </authorList>
    </citation>
    <scope>IDENTIFICATION</scope>
</reference>
<keyword evidence="8" id="KW-0456">Lyase</keyword>
<dbReference type="InterPro" id="IPR003033">
    <property type="entry name" value="SCP2_sterol-bd_dom"/>
</dbReference>
<keyword evidence="6" id="KW-0443">Lipid metabolism</keyword>
<keyword evidence="4" id="KW-0276">Fatty acid metabolism</keyword>
<dbReference type="AlphaFoldDB" id="A0A7M7KJS9"/>
<dbReference type="InterPro" id="IPR020904">
    <property type="entry name" value="Sc_DH/Rdtase_CS"/>
</dbReference>
<evidence type="ECO:0000259" key="10">
    <source>
        <dbReference type="SMART" id="SM00822"/>
    </source>
</evidence>
<organism evidence="11 12">
    <name type="scientific">Varroa destructor</name>
    <name type="common">Honeybee mite</name>
    <dbReference type="NCBI Taxonomy" id="109461"/>
    <lineage>
        <taxon>Eukaryota</taxon>
        <taxon>Metazoa</taxon>
        <taxon>Ecdysozoa</taxon>
        <taxon>Arthropoda</taxon>
        <taxon>Chelicerata</taxon>
        <taxon>Arachnida</taxon>
        <taxon>Acari</taxon>
        <taxon>Parasitiformes</taxon>
        <taxon>Mesostigmata</taxon>
        <taxon>Gamasina</taxon>
        <taxon>Dermanyssoidea</taxon>
        <taxon>Varroidae</taxon>
        <taxon>Varroa</taxon>
    </lineage>
</organism>
<dbReference type="PROSITE" id="PS00061">
    <property type="entry name" value="ADH_SHORT"/>
    <property type="match status" value="1"/>
</dbReference>
<dbReference type="InterPro" id="IPR036291">
    <property type="entry name" value="NAD(P)-bd_dom_sf"/>
</dbReference>
<evidence type="ECO:0000256" key="2">
    <source>
        <dbReference type="ARBA" id="ARBA00005005"/>
    </source>
</evidence>
<dbReference type="SUPFAM" id="SSF54637">
    <property type="entry name" value="Thioesterase/thiol ester dehydrase-isomerase"/>
    <property type="match status" value="2"/>
</dbReference>
<dbReference type="GO" id="GO:0006635">
    <property type="term" value="P:fatty acid beta-oxidation"/>
    <property type="evidence" value="ECO:0007669"/>
    <property type="project" value="UniProtKB-UniPathway"/>
</dbReference>
<dbReference type="Gene3D" id="3.40.50.720">
    <property type="entry name" value="NAD(P)-binding Rossmann-like Domain"/>
    <property type="match status" value="1"/>
</dbReference>
<dbReference type="PANTHER" id="PTHR45024:SF2">
    <property type="entry name" value="SCP2 DOMAIN-CONTAINING PROTEIN"/>
    <property type="match status" value="1"/>
</dbReference>
<proteinExistence type="inferred from homology"/>
<evidence type="ECO:0000256" key="6">
    <source>
        <dbReference type="ARBA" id="ARBA00023098"/>
    </source>
</evidence>
<feature type="domain" description="Ketoreductase" evidence="10">
    <location>
        <begin position="62"/>
        <end position="236"/>
    </location>
</feature>
<dbReference type="FunFam" id="3.40.50.720:FF:000185">
    <property type="entry name" value="peroxisomal multifunctional enzyme type 2"/>
    <property type="match status" value="1"/>
</dbReference>
<dbReference type="InParanoid" id="A0A7M7KJS9"/>
<dbReference type="SUPFAM" id="SSF55718">
    <property type="entry name" value="SCP-like"/>
    <property type="match status" value="3"/>
</dbReference>
<dbReference type="Proteomes" id="UP000594260">
    <property type="component" value="Unplaced"/>
</dbReference>
<dbReference type="Gene3D" id="1.10.287.4290">
    <property type="match status" value="1"/>
</dbReference>
<dbReference type="Pfam" id="PF01575">
    <property type="entry name" value="MaoC_dehydratas"/>
    <property type="match status" value="1"/>
</dbReference>
<dbReference type="CDD" id="cd05353">
    <property type="entry name" value="hydroxyacyl-CoA-like_DH_SDR_c-like"/>
    <property type="match status" value="1"/>
</dbReference>
<dbReference type="InterPro" id="IPR036527">
    <property type="entry name" value="SCP2_sterol-bd_dom_sf"/>
</dbReference>
<dbReference type="OrthoDB" id="3592703at2759"/>
<evidence type="ECO:0000256" key="3">
    <source>
        <dbReference type="ARBA" id="ARBA00006484"/>
    </source>
</evidence>
<dbReference type="RefSeq" id="XP_022666865.1">
    <property type="nucleotide sequence ID" value="XM_022811130.1"/>
</dbReference>
<dbReference type="SMART" id="SM00822">
    <property type="entry name" value="PKS_KR"/>
    <property type="match status" value="1"/>
</dbReference>
<dbReference type="GO" id="GO:0018812">
    <property type="term" value="F:3-hydroxyacyl-CoA dehydratase activity"/>
    <property type="evidence" value="ECO:0007669"/>
    <property type="project" value="UniProtKB-ARBA"/>
</dbReference>
<keyword evidence="5" id="KW-0560">Oxidoreductase</keyword>
<dbReference type="EnsemblMetazoa" id="XM_022811130">
    <property type="protein sequence ID" value="XP_022666865"/>
    <property type="gene ID" value="LOC111252755"/>
</dbReference>
<evidence type="ECO:0000256" key="7">
    <source>
        <dbReference type="ARBA" id="ARBA00023140"/>
    </source>
</evidence>
<dbReference type="PRINTS" id="PR00081">
    <property type="entry name" value="GDHRDH"/>
</dbReference>
<dbReference type="PANTHER" id="PTHR45024">
    <property type="entry name" value="DEHYDROGENASES, SHORT CHAIN"/>
    <property type="match status" value="1"/>
</dbReference>
<evidence type="ECO:0000313" key="12">
    <source>
        <dbReference type="Proteomes" id="UP000594260"/>
    </source>
</evidence>
<dbReference type="UniPathway" id="UPA00659"/>
<dbReference type="InterPro" id="IPR057326">
    <property type="entry name" value="KR_dom"/>
</dbReference>
<dbReference type="Pfam" id="PF22622">
    <property type="entry name" value="MFE-2_hydrat-2_N"/>
    <property type="match status" value="1"/>
</dbReference>
<dbReference type="Pfam" id="PF00106">
    <property type="entry name" value="adh_short"/>
    <property type="match status" value="1"/>
</dbReference>
<dbReference type="InterPro" id="IPR051687">
    <property type="entry name" value="Peroxisomal_Beta-Oxidation"/>
</dbReference>
<dbReference type="Gene3D" id="3.10.129.10">
    <property type="entry name" value="Hotdog Thioesterase"/>
    <property type="match status" value="1"/>
</dbReference>
<keyword evidence="12" id="KW-1185">Reference proteome</keyword>
<dbReference type="InterPro" id="IPR029069">
    <property type="entry name" value="HotDog_dom_sf"/>
</dbReference>
<name>A0A7M7KJS9_VARDE</name>
<comment type="subcellular location">
    <subcellularLocation>
        <location evidence="1">Peroxisome</location>
    </subcellularLocation>
</comment>
<keyword evidence="7" id="KW-0576">Peroxisome</keyword>
<dbReference type="PRINTS" id="PR00080">
    <property type="entry name" value="SDRFAMILY"/>
</dbReference>
<evidence type="ECO:0000256" key="5">
    <source>
        <dbReference type="ARBA" id="ARBA00023002"/>
    </source>
</evidence>
<dbReference type="OMA" id="CHEEPDF"/>
<protein>
    <recommendedName>
        <fullName evidence="9">Peroxisomal multifunctional enzyme type 2</fullName>
    </recommendedName>
</protein>
<evidence type="ECO:0000256" key="9">
    <source>
        <dbReference type="ARBA" id="ARBA00073497"/>
    </source>
</evidence>
<dbReference type="InterPro" id="IPR054357">
    <property type="entry name" value="MFE-2_N"/>
</dbReference>
<dbReference type="InterPro" id="IPR002347">
    <property type="entry name" value="SDR_fam"/>
</dbReference>
<dbReference type="InterPro" id="IPR002539">
    <property type="entry name" value="MaoC-like_dom"/>
</dbReference>
<evidence type="ECO:0000256" key="1">
    <source>
        <dbReference type="ARBA" id="ARBA00004275"/>
    </source>
</evidence>
<dbReference type="GO" id="GO:0016491">
    <property type="term" value="F:oxidoreductase activity"/>
    <property type="evidence" value="ECO:0007669"/>
    <property type="project" value="UniProtKB-KW"/>
</dbReference>
<dbReference type="SUPFAM" id="SSF51735">
    <property type="entry name" value="NAD(P)-binding Rossmann-fold domains"/>
    <property type="match status" value="1"/>
</dbReference>